<keyword evidence="2" id="KW-0813">Transport</keyword>
<evidence type="ECO:0000256" key="3">
    <source>
        <dbReference type="SAM" id="MobiDB-lite"/>
    </source>
</evidence>
<dbReference type="PANTHER" id="PTHR30069:SF29">
    <property type="entry name" value="HEMOGLOBIN AND HEMOGLOBIN-HAPTOGLOBIN-BINDING PROTEIN 1-RELATED"/>
    <property type="match status" value="1"/>
</dbReference>
<dbReference type="InterPro" id="IPR037066">
    <property type="entry name" value="Plug_dom_sf"/>
</dbReference>
<evidence type="ECO:0000313" key="6">
    <source>
        <dbReference type="EMBL" id="GAF01973.1"/>
    </source>
</evidence>
<dbReference type="Gene3D" id="2.170.130.10">
    <property type="entry name" value="TonB-dependent receptor, plug domain"/>
    <property type="match status" value="1"/>
</dbReference>
<keyword evidence="2" id="KW-0998">Cell outer membrane</keyword>
<dbReference type="SUPFAM" id="SSF49464">
    <property type="entry name" value="Carboxypeptidase regulatory domain-like"/>
    <property type="match status" value="1"/>
</dbReference>
<comment type="caution">
    <text evidence="6">The sequence shown here is derived from an EMBL/GenBank/DDBJ whole genome shotgun (WGS) entry which is preliminary data.</text>
</comment>
<accession>W7Y319</accession>
<evidence type="ECO:0000259" key="5">
    <source>
        <dbReference type="Pfam" id="PF07715"/>
    </source>
</evidence>
<dbReference type="AlphaFoldDB" id="W7Y319"/>
<keyword evidence="7" id="KW-1185">Reference proteome</keyword>
<dbReference type="GO" id="GO:0044718">
    <property type="term" value="P:siderophore transmembrane transport"/>
    <property type="evidence" value="ECO:0007669"/>
    <property type="project" value="TreeGrafter"/>
</dbReference>
<reference evidence="6 7" key="1">
    <citation type="journal article" date="2014" name="Genome Announc.">
        <title>Draft Genome Sequence of Cytophaga fermentans JCM 21142T, a Facultative Anaerobe Isolated from Marine Mud.</title>
        <authorList>
            <person name="Starns D."/>
            <person name="Oshima K."/>
            <person name="Suda W."/>
            <person name="Iino T."/>
            <person name="Yuki M."/>
            <person name="Inoue J."/>
            <person name="Kitamura K."/>
            <person name="Iida T."/>
            <person name="Darby A."/>
            <person name="Hattori M."/>
            <person name="Ohkuma M."/>
        </authorList>
    </citation>
    <scope>NUCLEOTIDE SEQUENCE [LARGE SCALE GENOMIC DNA]</scope>
    <source>
        <strain evidence="6 7">JCM 21142</strain>
    </source>
</reference>
<dbReference type="OrthoDB" id="778480at2"/>
<protein>
    <submittedName>
        <fullName evidence="6">Outer membrane cobalamin receptor protein</fullName>
    </submittedName>
</protein>
<evidence type="ECO:0000256" key="1">
    <source>
        <dbReference type="ARBA" id="ARBA00022729"/>
    </source>
</evidence>
<dbReference type="PROSITE" id="PS52016">
    <property type="entry name" value="TONB_DEPENDENT_REC_3"/>
    <property type="match status" value="1"/>
</dbReference>
<dbReference type="InterPro" id="IPR023996">
    <property type="entry name" value="TonB-dep_OMP_SusC/RagA"/>
</dbReference>
<evidence type="ECO:0000256" key="4">
    <source>
        <dbReference type="SAM" id="SignalP"/>
    </source>
</evidence>
<dbReference type="PROSITE" id="PS00018">
    <property type="entry name" value="EF_HAND_1"/>
    <property type="match status" value="1"/>
</dbReference>
<dbReference type="InterPro" id="IPR012910">
    <property type="entry name" value="Plug_dom"/>
</dbReference>
<keyword evidence="2" id="KW-0812">Transmembrane</keyword>
<keyword evidence="1 4" id="KW-0732">Signal</keyword>
<feature type="signal peptide" evidence="4">
    <location>
        <begin position="1"/>
        <end position="29"/>
    </location>
</feature>
<keyword evidence="2" id="KW-0472">Membrane</keyword>
<evidence type="ECO:0000256" key="2">
    <source>
        <dbReference type="PROSITE-ProRule" id="PRU01360"/>
    </source>
</evidence>
<keyword evidence="6" id="KW-0675">Receptor</keyword>
<dbReference type="GO" id="GO:0015344">
    <property type="term" value="F:siderophore uptake transmembrane transporter activity"/>
    <property type="evidence" value="ECO:0007669"/>
    <property type="project" value="TreeGrafter"/>
</dbReference>
<feature type="compositionally biased region" description="Polar residues" evidence="3">
    <location>
        <begin position="585"/>
        <end position="597"/>
    </location>
</feature>
<dbReference type="InterPro" id="IPR008969">
    <property type="entry name" value="CarboxyPept-like_regulatory"/>
</dbReference>
<feature type="domain" description="TonB-dependent receptor plug" evidence="5">
    <location>
        <begin position="123"/>
        <end position="231"/>
    </location>
</feature>
<dbReference type="GO" id="GO:0009279">
    <property type="term" value="C:cell outer membrane"/>
    <property type="evidence" value="ECO:0007669"/>
    <property type="project" value="UniProtKB-SubCell"/>
</dbReference>
<organism evidence="6 7">
    <name type="scientific">Saccharicrinis fermentans DSM 9555 = JCM 21142</name>
    <dbReference type="NCBI Taxonomy" id="869213"/>
    <lineage>
        <taxon>Bacteria</taxon>
        <taxon>Pseudomonadati</taxon>
        <taxon>Bacteroidota</taxon>
        <taxon>Bacteroidia</taxon>
        <taxon>Marinilabiliales</taxon>
        <taxon>Marinilabiliaceae</taxon>
        <taxon>Saccharicrinis</taxon>
    </lineage>
</organism>
<keyword evidence="2" id="KW-1134">Transmembrane beta strand</keyword>
<dbReference type="RefSeq" id="WP_081735937.1">
    <property type="nucleotide sequence ID" value="NZ_BAMD01000004.1"/>
</dbReference>
<dbReference type="Pfam" id="PF07715">
    <property type="entry name" value="Plug"/>
    <property type="match status" value="1"/>
</dbReference>
<dbReference type="eggNOG" id="COG4206">
    <property type="taxonomic scope" value="Bacteria"/>
</dbReference>
<dbReference type="InterPro" id="IPR018247">
    <property type="entry name" value="EF_Hand_1_Ca_BS"/>
</dbReference>
<sequence>MKTKNLRLKAKGFIMLCFFLVTASTSIFAQEKTVTGKVVDSNGEAIPGINVIVKGTTQGTITDIDGNYLVSNISNDNILVFSFVGMTTQEVAVGSQSTINVVMQDDALGLEEVVVVGFGTQKKATMTGAVTQVKGEEMIKGKGTSSAALALQGEVPGLVVTRGSSRPGNEGMDLKIRGDFSVNGRGPLILVDGLEVPEWQLNTMNSNDIETYSVIKDGAAAIFGTKAAGGVILITTKKGKKGKMKVDYSGEYQVNIPGEFPLMDLDEYIDFLYTIGSNDNFQYINGTTGEWEESAFSTTFFTKDEMEQYMAGTFPLAPDSYFTLGQEHRFANVDQSKLVYGNTISQRHNIAVSGGGDKATYRTSLGFANERSPIEFVYDGAKKYNFRTNVTYDVNDMISTDFNVSYDNRLIDEPSEGVGEGLQNPPMYPVYNEFGQYYGLWEANMLAELDEGGRTKTNQEIIRLGGTLNLDLDKYIQGLSFTYKANIRSQSSDKTIRYTGVDYYKWDGSFDRTIYHDSNNSSVNVNLSKTLFQNHVVQTNYKRSFGDHNLGAMVGMSAEVTDYSQYNMFRGNMLSDELDDLNTGDPATQTNAGTSNDNDYDSESYGTGLVSYITRLNYDYKGIYLMELMGRRDGSSKLHPDERWKNFYGASVGVRLSEMGFLKDGVFNNLKLRFSYGETGSTSGINNYDYVSTINSSGEAYFGNSATIYPTAYISAMTSTDRTWERIANTNFALDYAVLNDRLSGSLEYYIRKNDDMLISITYPEVLGATAPKTNSGAFENKGWEISANWRDKIGELKYNVGVAVWDSKSELTRMDGATTIEGGVNKTVVGKPLYSIYAYETDGLFQTEEEILDYYDKYGFDHTTAEPYDNKEGTNLLQYASDQRLIPGSAKVVDSNGDGYINEDDLVYQGDTNPHYSYSINLGLAYKGFDFSAFFQGVGEQQYIREGRLAYPNSSWWTNQNSTFIGKTWTTTNTDADLPIVNGRRKGELKAWNWSNINDYRIVNASYLRAKMITVGYSLPQSLLSKVALERVRFSVTGNDLFTFSNVKDGLDPENGSEASHGTVPFTSSIIFGVDVTF</sequence>
<comment type="subcellular location">
    <subcellularLocation>
        <location evidence="2">Cell outer membrane</location>
        <topology evidence="2">Multi-pass membrane protein</topology>
    </subcellularLocation>
</comment>
<dbReference type="EMBL" id="BAMD01000004">
    <property type="protein sequence ID" value="GAF01973.1"/>
    <property type="molecule type" value="Genomic_DNA"/>
</dbReference>
<evidence type="ECO:0000313" key="7">
    <source>
        <dbReference type="Proteomes" id="UP000019402"/>
    </source>
</evidence>
<dbReference type="Pfam" id="PF13715">
    <property type="entry name" value="CarbopepD_reg_2"/>
    <property type="match status" value="1"/>
</dbReference>
<dbReference type="PANTHER" id="PTHR30069">
    <property type="entry name" value="TONB-DEPENDENT OUTER MEMBRANE RECEPTOR"/>
    <property type="match status" value="1"/>
</dbReference>
<gene>
    <name evidence="6" type="ORF">JCM21142_1596</name>
</gene>
<dbReference type="SUPFAM" id="SSF56935">
    <property type="entry name" value="Porins"/>
    <property type="match status" value="1"/>
</dbReference>
<proteinExistence type="inferred from homology"/>
<feature type="region of interest" description="Disordered" evidence="3">
    <location>
        <begin position="580"/>
        <end position="600"/>
    </location>
</feature>
<dbReference type="FunFam" id="2.60.40.1120:FF:000003">
    <property type="entry name" value="Outer membrane protein Omp121"/>
    <property type="match status" value="1"/>
</dbReference>
<comment type="similarity">
    <text evidence="2">Belongs to the TonB-dependent receptor family.</text>
</comment>
<dbReference type="STRING" id="869213.GCA_000517085_01508"/>
<name>W7Y319_9BACT</name>
<dbReference type="NCBIfam" id="TIGR04056">
    <property type="entry name" value="OMP_RagA_SusC"/>
    <property type="match status" value="1"/>
</dbReference>
<dbReference type="InterPro" id="IPR039426">
    <property type="entry name" value="TonB-dep_rcpt-like"/>
</dbReference>
<dbReference type="Gene3D" id="2.60.40.1120">
    <property type="entry name" value="Carboxypeptidase-like, regulatory domain"/>
    <property type="match status" value="1"/>
</dbReference>
<feature type="chain" id="PRO_5004906310" evidence="4">
    <location>
        <begin position="30"/>
        <end position="1079"/>
    </location>
</feature>
<dbReference type="Proteomes" id="UP000019402">
    <property type="component" value="Unassembled WGS sequence"/>
</dbReference>